<organism evidence="7 8">
    <name type="scientific">Blastomyces percursus</name>
    <dbReference type="NCBI Taxonomy" id="1658174"/>
    <lineage>
        <taxon>Eukaryota</taxon>
        <taxon>Fungi</taxon>
        <taxon>Dikarya</taxon>
        <taxon>Ascomycota</taxon>
        <taxon>Pezizomycotina</taxon>
        <taxon>Eurotiomycetes</taxon>
        <taxon>Eurotiomycetidae</taxon>
        <taxon>Onygenales</taxon>
        <taxon>Ajellomycetaceae</taxon>
        <taxon>Blastomyces</taxon>
    </lineage>
</organism>
<evidence type="ECO:0000313" key="7">
    <source>
        <dbReference type="EMBL" id="OJD27643.1"/>
    </source>
</evidence>
<sequence>MLSILKNLRRMQPGQPINQVSIVCRGDTGKYQNVRLFLTIKSGKPISREELFAYTNGHFLVDEQRQFDRRYVKFDVDALCDVAAAAGGHLSRITTIEKMEGGFSKALLMKKANGMEVIAKIPCRIAGPTSLTTSSEVGVLEYVRRHTSIPVPRVLSWSPTNSNPVGTEYIIMEKATGTPLFQRWGQMAEIEKLELIKNLTKLESQLSAIPFPAYGGLYLRSDTCHSKYQLDKSIDPASLFYIGPSCDRSFGADPDTDSNQGPWGTISCLGISIIKKELSRIASKRLKNRFMFYQGNVREQTGILQTATGVMQKLDSHPILAKSSQPTLWHTDLHMGNIFVAHDNSSRIVSLIDFQSISVLPMFLQAQWPVFLKPPQNYAKGLVHPKLPDNFDASDEDSKIIARREWSQAKLAKAYEISTYLENRTAHNAMNVPRVLRELFIRCGEVSDVGVIPLRACLIEIFQNWSDLGFSGQCPYSFGEEEIHLHERQFIEYQAWHEVQQLAQECLDTDPEGWVAPQLDIMEKRRQNKELLAMYIEQVAGEKSPEEAREMWPFFDNTCYHS</sequence>
<dbReference type="STRING" id="1658174.A0A1J9R5M0"/>
<keyword evidence="5" id="KW-0496">Mitochondrion</keyword>
<dbReference type="InterPro" id="IPR051035">
    <property type="entry name" value="Mito_inheritance_9"/>
</dbReference>
<evidence type="ECO:0000256" key="6">
    <source>
        <dbReference type="ARBA" id="ARBA00031849"/>
    </source>
</evidence>
<evidence type="ECO:0000256" key="2">
    <source>
        <dbReference type="ARBA" id="ARBA00005543"/>
    </source>
</evidence>
<dbReference type="PANTHER" id="PTHR36091:SF1">
    <property type="entry name" value="ALTERED INHERITANCE OF MITOCHONDRIA PROTEIN 9, MITOCHONDRIAL"/>
    <property type="match status" value="1"/>
</dbReference>
<reference evidence="7 8" key="1">
    <citation type="submission" date="2015-08" db="EMBL/GenBank/DDBJ databases">
        <title>Emmonsia species relationships and genome sequence.</title>
        <authorList>
            <person name="Cuomo C.A."/>
            <person name="Schwartz I.S."/>
            <person name="Kenyon C."/>
            <person name="De Hoog G.S."/>
            <person name="Govender N.P."/>
            <person name="Botha A."/>
            <person name="Moreno L."/>
            <person name="De Vries M."/>
            <person name="Munoz J.F."/>
            <person name="Stielow J.B."/>
        </authorList>
    </citation>
    <scope>NUCLEOTIDE SEQUENCE [LARGE SCALE GENOMIC DNA]</scope>
    <source>
        <strain evidence="7 8">EI222</strain>
    </source>
</reference>
<dbReference type="VEuPathDB" id="FungiDB:ACJ73_00952"/>
<evidence type="ECO:0000256" key="5">
    <source>
        <dbReference type="ARBA" id="ARBA00023128"/>
    </source>
</evidence>
<comment type="subcellular location">
    <subcellularLocation>
        <location evidence="1">Mitochondrion</location>
    </subcellularLocation>
</comment>
<dbReference type="InterPro" id="IPR011009">
    <property type="entry name" value="Kinase-like_dom_sf"/>
</dbReference>
<dbReference type="PANTHER" id="PTHR36091">
    <property type="entry name" value="ALTERED INHERITANCE OF MITOCHONDRIA PROTEIN 9, MITOCHONDRIAL"/>
    <property type="match status" value="1"/>
</dbReference>
<dbReference type="GO" id="GO:0005739">
    <property type="term" value="C:mitochondrion"/>
    <property type="evidence" value="ECO:0007669"/>
    <property type="project" value="UniProtKB-SubCell"/>
</dbReference>
<evidence type="ECO:0000256" key="3">
    <source>
        <dbReference type="ARBA" id="ARBA00016197"/>
    </source>
</evidence>
<gene>
    <name evidence="7" type="ORF">ACJ73_00952</name>
</gene>
<evidence type="ECO:0000256" key="1">
    <source>
        <dbReference type="ARBA" id="ARBA00004173"/>
    </source>
</evidence>
<dbReference type="Gene3D" id="3.30.200.20">
    <property type="entry name" value="Phosphorylase Kinase, domain 1"/>
    <property type="match status" value="1"/>
</dbReference>
<proteinExistence type="inferred from homology"/>
<evidence type="ECO:0000256" key="4">
    <source>
        <dbReference type="ARBA" id="ARBA00022946"/>
    </source>
</evidence>
<keyword evidence="8" id="KW-1185">Reference proteome</keyword>
<accession>A0A1J9R5M0</accession>
<dbReference type="SUPFAM" id="SSF56112">
    <property type="entry name" value="Protein kinase-like (PK-like)"/>
    <property type="match status" value="1"/>
</dbReference>
<dbReference type="EMBL" id="LGTZ01000078">
    <property type="protein sequence ID" value="OJD27643.1"/>
    <property type="molecule type" value="Genomic_DNA"/>
</dbReference>
<comment type="similarity">
    <text evidence="2">Belongs to the AIM9 family.</text>
</comment>
<evidence type="ECO:0000313" key="8">
    <source>
        <dbReference type="Proteomes" id="UP000242791"/>
    </source>
</evidence>
<dbReference type="Proteomes" id="UP000242791">
    <property type="component" value="Unassembled WGS sequence"/>
</dbReference>
<dbReference type="OrthoDB" id="2906425at2759"/>
<comment type="caution">
    <text evidence="7">The sequence shown here is derived from an EMBL/GenBank/DDBJ whole genome shotgun (WGS) entry which is preliminary data.</text>
</comment>
<protein>
    <recommendedName>
        <fullName evidence="3">Altered inheritance of mitochondria protein 9, mitochondrial</fullName>
    </recommendedName>
    <alternativeName>
        <fullName evidence="6">Found in mitochondrial proteome protein 29</fullName>
    </alternativeName>
</protein>
<name>A0A1J9R5M0_9EURO</name>
<dbReference type="AlphaFoldDB" id="A0A1J9R5M0"/>
<keyword evidence="4" id="KW-0809">Transit peptide</keyword>